<keyword evidence="2" id="KW-1185">Reference proteome</keyword>
<evidence type="ECO:0000313" key="2">
    <source>
        <dbReference type="Proteomes" id="UP000198866"/>
    </source>
</evidence>
<sequence>MTHDEALRIGRQAVEEARQQVGGNCKDELLKGIEKQASEKPEVAEAFRVVGHLLLDSHQETKH</sequence>
<dbReference type="AlphaFoldDB" id="A0A1H6QP14"/>
<evidence type="ECO:0000313" key="1">
    <source>
        <dbReference type="EMBL" id="SEI41957.1"/>
    </source>
</evidence>
<protein>
    <submittedName>
        <fullName evidence="1">Uncharacterized protein</fullName>
    </submittedName>
</protein>
<name>A0A1H6QP14_9BURK</name>
<dbReference type="RefSeq" id="WP_090861918.1">
    <property type="nucleotide sequence ID" value="NZ_FNYE01000001.1"/>
</dbReference>
<dbReference type="EMBL" id="FNYE01000001">
    <property type="protein sequence ID" value="SEI41957.1"/>
    <property type="molecule type" value="Genomic_DNA"/>
</dbReference>
<dbReference type="STRING" id="667676.SAMN05192539_1001286"/>
<proteinExistence type="predicted"/>
<dbReference type="Proteomes" id="UP000198866">
    <property type="component" value="Unassembled WGS sequence"/>
</dbReference>
<dbReference type="OrthoDB" id="9104300at2"/>
<organism evidence="1 2">
    <name type="scientific">Paraburkholderia diazotrophica</name>
    <dbReference type="NCBI Taxonomy" id="667676"/>
    <lineage>
        <taxon>Bacteria</taxon>
        <taxon>Pseudomonadati</taxon>
        <taxon>Pseudomonadota</taxon>
        <taxon>Betaproteobacteria</taxon>
        <taxon>Burkholderiales</taxon>
        <taxon>Burkholderiaceae</taxon>
        <taxon>Paraburkholderia</taxon>
    </lineage>
</organism>
<reference evidence="2" key="1">
    <citation type="submission" date="2016-10" db="EMBL/GenBank/DDBJ databases">
        <authorList>
            <person name="Varghese N."/>
            <person name="Submissions S."/>
        </authorList>
    </citation>
    <scope>NUCLEOTIDE SEQUENCE [LARGE SCALE GENOMIC DNA]</scope>
    <source>
        <strain evidence="2">LMG 26031</strain>
    </source>
</reference>
<gene>
    <name evidence="1" type="ORF">SAMN05192539_1001286</name>
</gene>
<accession>A0A1H6QP14</accession>